<keyword evidence="1" id="KW-0175">Coiled coil</keyword>
<reference evidence="3 4" key="1">
    <citation type="journal article" date="2014" name="PLoS Genet.">
        <title>Analysis of the Phlebiopsis gigantea genome, transcriptome and secretome provides insight into its pioneer colonization strategies of wood.</title>
        <authorList>
            <person name="Hori C."/>
            <person name="Ishida T."/>
            <person name="Igarashi K."/>
            <person name="Samejima M."/>
            <person name="Suzuki H."/>
            <person name="Master E."/>
            <person name="Ferreira P."/>
            <person name="Ruiz-Duenas F.J."/>
            <person name="Held B."/>
            <person name="Canessa P."/>
            <person name="Larrondo L.F."/>
            <person name="Schmoll M."/>
            <person name="Druzhinina I.S."/>
            <person name="Kubicek C.P."/>
            <person name="Gaskell J.A."/>
            <person name="Kersten P."/>
            <person name="St John F."/>
            <person name="Glasner J."/>
            <person name="Sabat G."/>
            <person name="Splinter BonDurant S."/>
            <person name="Syed K."/>
            <person name="Yadav J."/>
            <person name="Mgbeahuruike A.C."/>
            <person name="Kovalchuk A."/>
            <person name="Asiegbu F.O."/>
            <person name="Lackner G."/>
            <person name="Hoffmeister D."/>
            <person name="Rencoret J."/>
            <person name="Gutierrez A."/>
            <person name="Sun H."/>
            <person name="Lindquist E."/>
            <person name="Barry K."/>
            <person name="Riley R."/>
            <person name="Grigoriev I.V."/>
            <person name="Henrissat B."/>
            <person name="Kues U."/>
            <person name="Berka R.M."/>
            <person name="Martinez A.T."/>
            <person name="Covert S.F."/>
            <person name="Blanchette R.A."/>
            <person name="Cullen D."/>
        </authorList>
    </citation>
    <scope>NUCLEOTIDE SEQUENCE [LARGE SCALE GENOMIC DNA]</scope>
    <source>
        <strain evidence="3 4">11061_1 CR5-6</strain>
    </source>
</reference>
<sequence>MADAAAAHEEQVAALEADLTSTRDQHENAQLSIAEYSEKEVAWTEREGALISDAEERDARIKALEDDVAALREEQEQDRQRRLAEDNERTERDLVATAASLERERALAESHDARIKELTEELAALRAEREVDKQQRETEDAERREADKAEAKQVAEAHTTQLTGIEEQLAKIVEHSDEQFVQYEARVQEVVVRLDKIEDGAVKDRELHEAEMAEAAAKPTMESILDANKTDLQATILAQLESIESNLRTDGDEKHEDILAKLKTMVEEQASMAITGCIADFSAMLESLGTTQQAEILSALRIAIQEQVTLNISFYIEELSKTWDAHGARLLAEVLDTVRATARDVVEYNTENHLTDFCKNLAPEMLQLFHEIREKEEEKQKLDRQIDVLRRHKRDYESGDLHEQEDVPEEVPMKGAWRGRSEGRHRDHEPVSVPLPPQPEPLYAQVPPPPLSRRAPSFQEPDAGRPMSTWSSWHHGTMSHSSTDPSVQLALIAPPAEGGEYGGQSPYYRE</sequence>
<name>A0A0C3S8W2_PHLG1</name>
<dbReference type="AlphaFoldDB" id="A0A0C3S8W2"/>
<feature type="compositionally biased region" description="Pro residues" evidence="2">
    <location>
        <begin position="433"/>
        <end position="451"/>
    </location>
</feature>
<protein>
    <submittedName>
        <fullName evidence="3">Uncharacterized protein</fullName>
    </submittedName>
</protein>
<dbReference type="OrthoDB" id="3266886at2759"/>
<dbReference type="EMBL" id="KN840491">
    <property type="protein sequence ID" value="KIP07757.1"/>
    <property type="molecule type" value="Genomic_DNA"/>
</dbReference>
<feature type="compositionally biased region" description="Polar residues" evidence="2">
    <location>
        <begin position="468"/>
        <end position="486"/>
    </location>
</feature>
<feature type="coiled-coil region" evidence="1">
    <location>
        <begin position="365"/>
        <end position="395"/>
    </location>
</feature>
<evidence type="ECO:0000313" key="4">
    <source>
        <dbReference type="Proteomes" id="UP000053257"/>
    </source>
</evidence>
<evidence type="ECO:0000256" key="1">
    <source>
        <dbReference type="SAM" id="Coils"/>
    </source>
</evidence>
<evidence type="ECO:0000313" key="3">
    <source>
        <dbReference type="EMBL" id="KIP07757.1"/>
    </source>
</evidence>
<dbReference type="Proteomes" id="UP000053257">
    <property type="component" value="Unassembled WGS sequence"/>
</dbReference>
<proteinExistence type="predicted"/>
<accession>A0A0C3S8W2</accession>
<evidence type="ECO:0000256" key="2">
    <source>
        <dbReference type="SAM" id="MobiDB-lite"/>
    </source>
</evidence>
<feature type="region of interest" description="Disordered" evidence="2">
    <location>
        <begin position="1"/>
        <end position="27"/>
    </location>
</feature>
<dbReference type="STRING" id="745531.A0A0C3S8W2"/>
<organism evidence="3 4">
    <name type="scientific">Phlebiopsis gigantea (strain 11061_1 CR5-6)</name>
    <name type="common">White-rot fungus</name>
    <name type="synonym">Peniophora gigantea</name>
    <dbReference type="NCBI Taxonomy" id="745531"/>
    <lineage>
        <taxon>Eukaryota</taxon>
        <taxon>Fungi</taxon>
        <taxon>Dikarya</taxon>
        <taxon>Basidiomycota</taxon>
        <taxon>Agaricomycotina</taxon>
        <taxon>Agaricomycetes</taxon>
        <taxon>Polyporales</taxon>
        <taxon>Phanerochaetaceae</taxon>
        <taxon>Phlebiopsis</taxon>
    </lineage>
</organism>
<feature type="compositionally biased region" description="Basic and acidic residues" evidence="2">
    <location>
        <begin position="129"/>
        <end position="155"/>
    </location>
</feature>
<feature type="compositionally biased region" description="Basic and acidic residues" evidence="2">
    <location>
        <begin position="419"/>
        <end position="430"/>
    </location>
</feature>
<feature type="compositionally biased region" description="Basic and acidic residues" evidence="2">
    <location>
        <begin position="1"/>
        <end position="11"/>
    </location>
</feature>
<gene>
    <name evidence="3" type="ORF">PHLGIDRAFT_19101</name>
</gene>
<keyword evidence="4" id="KW-1185">Reference proteome</keyword>
<feature type="region of interest" description="Disordered" evidence="2">
    <location>
        <begin position="397"/>
        <end position="510"/>
    </location>
</feature>
<feature type="region of interest" description="Disordered" evidence="2">
    <location>
        <begin position="129"/>
        <end position="159"/>
    </location>
</feature>
<dbReference type="HOGENOM" id="CLU_024461_0_0_1"/>
<feature type="region of interest" description="Disordered" evidence="2">
    <location>
        <begin position="72"/>
        <end position="93"/>
    </location>
</feature>